<keyword evidence="5" id="KW-1185">Reference proteome</keyword>
<dbReference type="EMBL" id="JAWDJX010000083">
    <property type="protein sequence ID" value="KAK3046696.1"/>
    <property type="molecule type" value="Genomic_DNA"/>
</dbReference>
<dbReference type="Proteomes" id="UP001271007">
    <property type="component" value="Unassembled WGS sequence"/>
</dbReference>
<name>A0AAJ0DB24_9PEZI</name>
<comment type="caution">
    <text evidence="4">The sequence shown here is derived from an EMBL/GenBank/DDBJ whole genome shotgun (WGS) entry which is preliminary data.</text>
</comment>
<comment type="subcellular location">
    <subcellularLocation>
        <location evidence="1">Nucleus</location>
    </subcellularLocation>
</comment>
<protein>
    <recommendedName>
        <fullName evidence="6">Transcription factor domain-containing protein</fullName>
    </recommendedName>
</protein>
<dbReference type="CDD" id="cd12148">
    <property type="entry name" value="fungal_TF_MHR"/>
    <property type="match status" value="1"/>
</dbReference>
<evidence type="ECO:0000256" key="1">
    <source>
        <dbReference type="ARBA" id="ARBA00004123"/>
    </source>
</evidence>
<keyword evidence="2" id="KW-0539">Nucleus</keyword>
<feature type="compositionally biased region" description="Basic residues" evidence="3">
    <location>
        <begin position="11"/>
        <end position="20"/>
    </location>
</feature>
<dbReference type="AlphaFoldDB" id="A0AAJ0DB24"/>
<evidence type="ECO:0000313" key="5">
    <source>
        <dbReference type="Proteomes" id="UP001271007"/>
    </source>
</evidence>
<dbReference type="PANTHER" id="PTHR37534">
    <property type="entry name" value="TRANSCRIPTIONAL ACTIVATOR PROTEIN UGA3"/>
    <property type="match status" value="1"/>
</dbReference>
<proteinExistence type="predicted"/>
<dbReference type="GO" id="GO:0005634">
    <property type="term" value="C:nucleus"/>
    <property type="evidence" value="ECO:0007669"/>
    <property type="project" value="UniProtKB-SubCell"/>
</dbReference>
<gene>
    <name evidence="4" type="ORF">LTR09_011843</name>
</gene>
<accession>A0AAJ0DB24</accession>
<evidence type="ECO:0008006" key="6">
    <source>
        <dbReference type="Google" id="ProtNLM"/>
    </source>
</evidence>
<reference evidence="4" key="1">
    <citation type="submission" date="2023-04" db="EMBL/GenBank/DDBJ databases">
        <title>Black Yeasts Isolated from many extreme environments.</title>
        <authorList>
            <person name="Coleine C."/>
            <person name="Stajich J.E."/>
            <person name="Selbmann L."/>
        </authorList>
    </citation>
    <scope>NUCLEOTIDE SEQUENCE</scope>
    <source>
        <strain evidence="4">CCFEE 5312</strain>
    </source>
</reference>
<dbReference type="Pfam" id="PF11951">
    <property type="entry name" value="Fungal_trans_2"/>
    <property type="match status" value="1"/>
</dbReference>
<dbReference type="InterPro" id="IPR021858">
    <property type="entry name" value="Fun_TF"/>
</dbReference>
<dbReference type="PANTHER" id="PTHR37534:SF46">
    <property type="entry name" value="ZN(II)2CYS6 TRANSCRIPTION FACTOR (EUROFUNG)"/>
    <property type="match status" value="1"/>
</dbReference>
<organism evidence="4 5">
    <name type="scientific">Extremus antarcticus</name>
    <dbReference type="NCBI Taxonomy" id="702011"/>
    <lineage>
        <taxon>Eukaryota</taxon>
        <taxon>Fungi</taxon>
        <taxon>Dikarya</taxon>
        <taxon>Ascomycota</taxon>
        <taxon>Pezizomycotina</taxon>
        <taxon>Dothideomycetes</taxon>
        <taxon>Dothideomycetidae</taxon>
        <taxon>Mycosphaerellales</taxon>
        <taxon>Extremaceae</taxon>
        <taxon>Extremus</taxon>
    </lineage>
</organism>
<evidence type="ECO:0000256" key="2">
    <source>
        <dbReference type="ARBA" id="ARBA00023242"/>
    </source>
</evidence>
<evidence type="ECO:0000313" key="4">
    <source>
        <dbReference type="EMBL" id="KAK3046696.1"/>
    </source>
</evidence>
<feature type="region of interest" description="Disordered" evidence="3">
    <location>
        <begin position="1"/>
        <end position="20"/>
    </location>
</feature>
<evidence type="ECO:0000256" key="3">
    <source>
        <dbReference type="SAM" id="MobiDB-lite"/>
    </source>
</evidence>
<sequence length="555" mass="62166">MRIRFVEQSPKPRRKARAQRSHIAGFTGVIKLDPKPSTHKSRCSTRSPTSSILVSEYEDTASLAEWFDEVDTPASKTLSSAHAPTVDLWMGSDPTTSASAYQDSDVLQLQHGVSSTAETAYELLEQLPDHSTALGTGWDERDSHLSVMPFSLSHGVQYLSHVHKAGAILDMYNQEFCVLPLTMDCPSNPFRVEKHQCESSDFLLHAVMALSAQHLAKKNNDRSLALETQKHQATAIHLFSQALEYAPASRLLDTLLILVNFEATQTASSSWAVHLNGAKQILDGIGVAQVCEASPKGRPQIAMLVWWDVTLAFISRRETKFPTTYLEQLINHEQYDEWSFFALSGCPAELVLYMARLSKLASVFETVINMEHTSFNTEAVDQIMLGVRAWANPENASLDEVEQTDCDTDLRRNKYHCIEAWRHSIVLYCYRVFFRPSSTAQLRSIAHLARVILDHVRCIPQTEVMQKQTLLPVFLAAAEAGDESTRSFARQYCSHWSVTARYHMFATVESLLEDIWADWNAATKHSYWWGTKVGGGSMPSLGDARSPIVTETLLG</sequence>